<dbReference type="OrthoDB" id="20734at2759"/>
<protein>
    <submittedName>
        <fullName evidence="4">Uncharacterized protein</fullName>
    </submittedName>
</protein>
<name>A0A1B9GWF0_9TREE</name>
<evidence type="ECO:0000313" key="4">
    <source>
        <dbReference type="EMBL" id="OCF35225.1"/>
    </source>
</evidence>
<feature type="compositionally biased region" description="Low complexity" evidence="3">
    <location>
        <begin position="71"/>
        <end position="116"/>
    </location>
</feature>
<feature type="region of interest" description="Disordered" evidence="3">
    <location>
        <begin position="243"/>
        <end position="351"/>
    </location>
</feature>
<gene>
    <name evidence="4" type="ORF">I316_03268</name>
</gene>
<feature type="compositionally biased region" description="Basic and acidic residues" evidence="3">
    <location>
        <begin position="182"/>
        <end position="191"/>
    </location>
</feature>
<feature type="region of interest" description="Disordered" evidence="3">
    <location>
        <begin position="71"/>
        <end position="122"/>
    </location>
</feature>
<sequence length="432" mass="45198">MASKIPLPRPKPSLKRRTTTTLDIGTTFENHALRYLNEGLYMNVRRVGGAGDGGIDLRGWWWLPRSGRGVATAPSAATSATRASSPSPSSSPSASTPISTLTSTTTSDPLSPSPTTMSMDDIRRVKVVAQCKAEKKPLGPRAIREMEGVMAGLAYRLGKGRGRQSSLDSSSELNAPHSIGKGHVESDDRSSGSKIGLDNNSLSDGSAAAAEDAQRNEPTVALLISQSGFSKSTMTQATSSGTPLMLIHLPGGKFEPASAPAPETNEDGHDPKIENRSMGEDRKSGSAGMEGPVKGDVDLPQRILTTKQSISSRLWRAPTSPSSSPPPASAAFSLPSHSPSSPHSNSIDAPRGANAACDIHVESIWWNRALSHSVLNVSDSDCETGGRSGSTLELRKTVMQPRPSSDGSGSSPMSVGVALWMDGKPVGRCGPS</sequence>
<dbReference type="PANTHER" id="PTHR28133:SF1">
    <property type="entry name" value="REQUIRED FOR RESPIRATORY GROWTH PROTEIN 7, MITOCHONDRIAL"/>
    <property type="match status" value="1"/>
</dbReference>
<dbReference type="EMBL" id="KI669500">
    <property type="protein sequence ID" value="OCF35225.1"/>
    <property type="molecule type" value="Genomic_DNA"/>
</dbReference>
<dbReference type="Pfam" id="PF10356">
    <property type="entry name" value="RRG7"/>
    <property type="match status" value="1"/>
</dbReference>
<feature type="compositionally biased region" description="Basic and acidic residues" evidence="3">
    <location>
        <begin position="266"/>
        <end position="284"/>
    </location>
</feature>
<proteinExistence type="predicted"/>
<feature type="compositionally biased region" description="Low complexity" evidence="3">
    <location>
        <begin position="329"/>
        <end position="346"/>
    </location>
</feature>
<dbReference type="PANTHER" id="PTHR28133">
    <property type="entry name" value="REQUIRED FOR RESPIRATORY GROWTH PROTEIN 7, MITOCHONDRIAL"/>
    <property type="match status" value="1"/>
</dbReference>
<dbReference type="GO" id="GO:0005739">
    <property type="term" value="C:mitochondrion"/>
    <property type="evidence" value="ECO:0007669"/>
    <property type="project" value="UniProtKB-SubCell"/>
</dbReference>
<evidence type="ECO:0000256" key="2">
    <source>
        <dbReference type="ARBA" id="ARBA00023128"/>
    </source>
</evidence>
<comment type="subcellular location">
    <subcellularLocation>
        <location evidence="1">Mitochondrion</location>
    </subcellularLocation>
</comment>
<feature type="region of interest" description="Disordered" evidence="3">
    <location>
        <begin position="160"/>
        <end position="215"/>
    </location>
</feature>
<accession>A0A1B9GWF0</accession>
<evidence type="ECO:0000313" key="5">
    <source>
        <dbReference type="Proteomes" id="UP000092666"/>
    </source>
</evidence>
<keyword evidence="5" id="KW-1185">Reference proteome</keyword>
<feature type="compositionally biased region" description="Polar residues" evidence="3">
    <location>
        <begin position="163"/>
        <end position="173"/>
    </location>
</feature>
<organism evidence="4 5">
    <name type="scientific">Kwoniella heveanensis BCC8398</name>
    <dbReference type="NCBI Taxonomy" id="1296120"/>
    <lineage>
        <taxon>Eukaryota</taxon>
        <taxon>Fungi</taxon>
        <taxon>Dikarya</taxon>
        <taxon>Basidiomycota</taxon>
        <taxon>Agaricomycotina</taxon>
        <taxon>Tremellomycetes</taxon>
        <taxon>Tremellales</taxon>
        <taxon>Cryptococcaceae</taxon>
        <taxon>Kwoniella</taxon>
    </lineage>
</organism>
<dbReference type="InterPro" id="IPR018828">
    <property type="entry name" value="RRG7"/>
</dbReference>
<feature type="region of interest" description="Disordered" evidence="3">
    <location>
        <begin position="378"/>
        <end position="416"/>
    </location>
</feature>
<dbReference type="Proteomes" id="UP000092666">
    <property type="component" value="Unassembled WGS sequence"/>
</dbReference>
<reference evidence="5" key="2">
    <citation type="submission" date="2013-12" db="EMBL/GenBank/DDBJ databases">
        <title>Evolution of pathogenesis and genome organization in the Tremellales.</title>
        <authorList>
            <person name="Cuomo C."/>
            <person name="Litvintseva A."/>
            <person name="Heitman J."/>
            <person name="Chen Y."/>
            <person name="Sun S."/>
            <person name="Springer D."/>
            <person name="Dromer F."/>
            <person name="Young S."/>
            <person name="Zeng Q."/>
            <person name="Chapman S."/>
            <person name="Gujja S."/>
            <person name="Saif S."/>
            <person name="Birren B."/>
        </authorList>
    </citation>
    <scope>NUCLEOTIDE SEQUENCE [LARGE SCALE GENOMIC DNA]</scope>
    <source>
        <strain evidence="5">BCC8398</strain>
    </source>
</reference>
<evidence type="ECO:0000256" key="3">
    <source>
        <dbReference type="SAM" id="MobiDB-lite"/>
    </source>
</evidence>
<evidence type="ECO:0000256" key="1">
    <source>
        <dbReference type="ARBA" id="ARBA00004173"/>
    </source>
</evidence>
<feature type="compositionally biased region" description="Low complexity" evidence="3">
    <location>
        <begin position="401"/>
        <end position="416"/>
    </location>
</feature>
<dbReference type="AlphaFoldDB" id="A0A1B9GWF0"/>
<reference evidence="4 5" key="1">
    <citation type="submission" date="2013-07" db="EMBL/GenBank/DDBJ databases">
        <title>The Genome Sequence of Cryptococcus heveanensis BCC8398.</title>
        <authorList>
            <consortium name="The Broad Institute Genome Sequencing Platform"/>
            <person name="Cuomo C."/>
            <person name="Litvintseva A."/>
            <person name="Chen Y."/>
            <person name="Heitman J."/>
            <person name="Sun S."/>
            <person name="Springer D."/>
            <person name="Dromer F."/>
            <person name="Young S.K."/>
            <person name="Zeng Q."/>
            <person name="Gargeya S."/>
            <person name="Fitzgerald M."/>
            <person name="Abouelleil A."/>
            <person name="Alvarado L."/>
            <person name="Berlin A.M."/>
            <person name="Chapman S.B."/>
            <person name="Dewar J."/>
            <person name="Goldberg J."/>
            <person name="Griggs A."/>
            <person name="Gujja S."/>
            <person name="Hansen M."/>
            <person name="Howarth C."/>
            <person name="Imamovic A."/>
            <person name="Larimer J."/>
            <person name="McCowan C."/>
            <person name="Murphy C."/>
            <person name="Pearson M."/>
            <person name="Priest M."/>
            <person name="Roberts A."/>
            <person name="Saif S."/>
            <person name="Shea T."/>
            <person name="Sykes S."/>
            <person name="Wortman J."/>
            <person name="Nusbaum C."/>
            <person name="Birren B."/>
        </authorList>
    </citation>
    <scope>NUCLEOTIDE SEQUENCE [LARGE SCALE GENOMIC DNA]</scope>
    <source>
        <strain evidence="4 5">BCC8398</strain>
    </source>
</reference>
<keyword evidence="2" id="KW-0496">Mitochondrion</keyword>
<feature type="compositionally biased region" description="Polar residues" evidence="3">
    <location>
        <begin position="303"/>
        <end position="312"/>
    </location>
</feature>